<evidence type="ECO:0000256" key="4">
    <source>
        <dbReference type="PROSITE-ProRule" id="PRU00325"/>
    </source>
</evidence>
<dbReference type="PROSITE" id="PS50005">
    <property type="entry name" value="TPR"/>
    <property type="match status" value="4"/>
</dbReference>
<dbReference type="PANTHER" id="PTHR47718">
    <property type="entry name" value="OS01G0519700 PROTEIN"/>
    <property type="match status" value="1"/>
</dbReference>
<keyword evidence="1" id="KW-0479">Metal-binding</keyword>
<dbReference type="InterPro" id="IPR007527">
    <property type="entry name" value="Znf_SWIM"/>
</dbReference>
<name>A0A834H0Y6_RHOSS</name>
<feature type="repeat" description="TPR" evidence="5">
    <location>
        <begin position="1471"/>
        <end position="1504"/>
    </location>
</feature>
<feature type="compositionally biased region" description="Polar residues" evidence="6">
    <location>
        <begin position="1194"/>
        <end position="1203"/>
    </location>
</feature>
<feature type="region of interest" description="Disordered" evidence="6">
    <location>
        <begin position="1278"/>
        <end position="1301"/>
    </location>
</feature>
<evidence type="ECO:0000256" key="5">
    <source>
        <dbReference type="PROSITE-ProRule" id="PRU00339"/>
    </source>
</evidence>
<sequence>MHRVDMTATASSVDTETYGSMCTKSSDSIDESRNGGSDASSSGSPLFQLRKDAATVFVSQTLHRGHKNLWQLTRSCVSVLLSSAAVCSLSIHQFLRNYEDLNVFILDGEAFCGSKAVEFRQKVKAVCGNYFAAFHLQNIYTNLQLLAGCYLHNNQAYAAYHVLKGTQMAQSRYLFAISCFQMDLLSEAEASLSPVTDPTAEVPNGAAGHYLLGLIYRYTDRRKRAVHHFKQALSIDPLLWAAYEELCLLDAAEEASAVFGEVAALCIQKQQLNKALAYQNTQPSSDDHSLVSGRNIGLEDSSPREARHMSGNDIRVVPGNYRGVVTSGRVASQSLNGGPGNMSFCSAPSPMAVQDYRLCLSVPPTAHSDIMDQSDGSQGGHANVHNDKFNSSSYSKNDILDQKFDSEDDAHAFYNAYAKEMGFSIRKDRLKVNEANVPRKRKWVCSKQGQRAQKHLNRKDRKRPPRDETRVGCRATFSIRYDKGVEKYVVTHFDDEHNHPFIEKRCVPFLLSHRCVSDAVKAQTKAMHNVGVKTGQIMDLKVNESGGYGDVGFTLKDLQNKIEVERRVELKDGDAEGALGYLSARANADPFFFFKYTVDEENRLGKLFWADSKSRMDYAAFGDVLIFDTTYRTNAYKKPFVILAGVSNHFLTTIFGCALLVDETFATYTWVLETLMEAMDNKRPVSVLTDGDRAMRQAIQKVIPDCRHRLCSWHLSRNAATNIHKPEFQKDFKRCMQMDCEIDEFENVWDQVVKRYNIEQKPWVLETYSKRSLWAQAYLRGYMFAGASSTQRVEGMNAYFNKFLKQRLRLFEFMVHYDRALGRIRNREAKAEVRTENSFPVLTTPLKRLEKHGADMFTRNIFLLFREELVQAGKYIVEKTVVIEGIDHHKYYLSKYGSPEITWTVDYHLAENRMMCSCLKFESFGIPCCHMICVMKLNHLMCIPQNCVLQRWARQHRPNHQVHSHSKIDTTLTQTARYGILSSLFNEVSYYASNADLDFKEAREVAVQFLWRLKKRQAMTKEDNPNSVQGNTKTKLFGIGDPNIVKTKGNPGGNSSMGKPKRPRKCGRCRVPGHTKRTCPKFPLASRGVDSISIDKNDYQPSTTHCPSEDGYPTPPPSPFTQTGCKRKSTGPAMTHRVKRQLYTNHERTDLTHLESGHDVNRATASRDAQVCQNGSFRISEATKEDEEGAATNGAIQSRSLFSDSGPRRSTRFAAETAASTNSNATTLTGNGTSHSSKYIGGSKLSSVTFRSVTVRKGQPWTSESFDEGIHHEVRDDSCSNAATSSSFPAGDLSSHDQEETAMPMGGVPGFLVKQDALDAYLKLLHKHYNTGWVLSQVGKSYFELVDYQEAHRAFSLACLAAPTVLKHLKEDMKLSYLAQELISTDRLAPQSCVRQNSICEADCIKCAMGNCYSLQKDHETALKNFQCAVRLKTRFAYVHTLCGHEYVALEDFENGIKSYRSALRIDGRHYNAWYGLGMIYLRQEKFEFSEHHFRMAFQINPLPKRKFYLLQLSEFGSLYIWQKNDEAFAMMEKAILADKKNPLPIVYALMGKIYKRSNMYDKAMLHFGLALDLKPPATDVATIKAAIEKLHVPDELEDTL</sequence>
<dbReference type="EMBL" id="WJXA01000004">
    <property type="protein sequence ID" value="KAF7144888.1"/>
    <property type="molecule type" value="Genomic_DNA"/>
</dbReference>
<dbReference type="SMART" id="SM00028">
    <property type="entry name" value="TPR"/>
    <property type="match status" value="6"/>
</dbReference>
<dbReference type="SUPFAM" id="SSF48452">
    <property type="entry name" value="TPR-like"/>
    <property type="match status" value="2"/>
</dbReference>
<gene>
    <name evidence="8" type="ORF">RHSIM_Rhsim04G0145900</name>
</gene>
<dbReference type="PROSITE" id="PS50966">
    <property type="entry name" value="ZF_SWIM"/>
    <property type="match status" value="1"/>
</dbReference>
<reference evidence="8" key="1">
    <citation type="submission" date="2019-11" db="EMBL/GenBank/DDBJ databases">
        <authorList>
            <person name="Liu Y."/>
            <person name="Hou J."/>
            <person name="Li T.-Q."/>
            <person name="Guan C.-H."/>
            <person name="Wu X."/>
            <person name="Wu H.-Z."/>
            <person name="Ling F."/>
            <person name="Zhang R."/>
            <person name="Shi X.-G."/>
            <person name="Ren J.-P."/>
            <person name="Chen E.-F."/>
            <person name="Sun J.-M."/>
        </authorList>
    </citation>
    <scope>NUCLEOTIDE SEQUENCE</scope>
    <source>
        <strain evidence="8">Adult_tree_wgs_1</strain>
        <tissue evidence="8">Leaves</tissue>
    </source>
</reference>
<dbReference type="SMART" id="SM00575">
    <property type="entry name" value="ZnF_PMZ"/>
    <property type="match status" value="1"/>
</dbReference>
<dbReference type="PANTHER" id="PTHR47718:SF15">
    <property type="entry name" value="PROTEIN FAR1-RELATED SEQUENCE 5-LIKE"/>
    <property type="match status" value="1"/>
</dbReference>
<evidence type="ECO:0000256" key="3">
    <source>
        <dbReference type="ARBA" id="ARBA00022833"/>
    </source>
</evidence>
<dbReference type="InterPro" id="IPR018289">
    <property type="entry name" value="MULE_transposase_dom"/>
</dbReference>
<dbReference type="GO" id="GO:0008270">
    <property type="term" value="F:zinc ion binding"/>
    <property type="evidence" value="ECO:0007669"/>
    <property type="project" value="UniProtKB-KW"/>
</dbReference>
<dbReference type="Pfam" id="PF03101">
    <property type="entry name" value="FAR1"/>
    <property type="match status" value="1"/>
</dbReference>
<evidence type="ECO:0000256" key="6">
    <source>
        <dbReference type="SAM" id="MobiDB-lite"/>
    </source>
</evidence>
<dbReference type="Proteomes" id="UP000626092">
    <property type="component" value="Unassembled WGS sequence"/>
</dbReference>
<evidence type="ECO:0000313" key="9">
    <source>
        <dbReference type="Proteomes" id="UP000626092"/>
    </source>
</evidence>
<dbReference type="OrthoDB" id="1749428at2759"/>
<feature type="region of interest" description="Disordered" evidence="6">
    <location>
        <begin position="1099"/>
        <end position="1238"/>
    </location>
</feature>
<feature type="compositionally biased region" description="Basic residues" evidence="6">
    <location>
        <begin position="1059"/>
        <end position="1072"/>
    </location>
</feature>
<feature type="compositionally biased region" description="Basic residues" evidence="6">
    <location>
        <begin position="452"/>
        <end position="464"/>
    </location>
</feature>
<accession>A0A834H0Y6</accession>
<protein>
    <recommendedName>
        <fullName evidence="7">SWIM-type domain-containing protein</fullName>
    </recommendedName>
</protein>
<dbReference type="Pfam" id="PF13181">
    <property type="entry name" value="TPR_8"/>
    <property type="match status" value="2"/>
</dbReference>
<evidence type="ECO:0000256" key="2">
    <source>
        <dbReference type="ARBA" id="ARBA00022771"/>
    </source>
</evidence>
<dbReference type="Gene3D" id="1.25.40.10">
    <property type="entry name" value="Tetratricopeptide repeat domain"/>
    <property type="match status" value="4"/>
</dbReference>
<feature type="compositionally biased region" description="Low complexity" evidence="6">
    <location>
        <begin position="1217"/>
        <end position="1234"/>
    </location>
</feature>
<keyword evidence="9" id="KW-1185">Reference proteome</keyword>
<feature type="repeat" description="TPR" evidence="5">
    <location>
        <begin position="1437"/>
        <end position="1470"/>
    </location>
</feature>
<evidence type="ECO:0000259" key="7">
    <source>
        <dbReference type="PROSITE" id="PS50966"/>
    </source>
</evidence>
<evidence type="ECO:0000256" key="1">
    <source>
        <dbReference type="ARBA" id="ARBA00022723"/>
    </source>
</evidence>
<feature type="region of interest" description="Disordered" evidence="6">
    <location>
        <begin position="23"/>
        <end position="45"/>
    </location>
</feature>
<feature type="compositionally biased region" description="Basic and acidic residues" evidence="6">
    <location>
        <begin position="1145"/>
        <end position="1161"/>
    </location>
</feature>
<feature type="region of interest" description="Disordered" evidence="6">
    <location>
        <begin position="446"/>
        <end position="469"/>
    </location>
</feature>
<feature type="compositionally biased region" description="Polar residues" evidence="6">
    <location>
        <begin position="34"/>
        <end position="45"/>
    </location>
</feature>
<dbReference type="InterPro" id="IPR011990">
    <property type="entry name" value="TPR-like_helical_dom_sf"/>
</dbReference>
<feature type="repeat" description="TPR" evidence="5">
    <location>
        <begin position="206"/>
        <end position="239"/>
    </location>
</feature>
<keyword evidence="5" id="KW-0802">TPR repeat</keyword>
<dbReference type="Pfam" id="PF10551">
    <property type="entry name" value="MULE"/>
    <property type="match status" value="1"/>
</dbReference>
<organism evidence="8 9">
    <name type="scientific">Rhododendron simsii</name>
    <name type="common">Sims's rhododendron</name>
    <dbReference type="NCBI Taxonomy" id="118357"/>
    <lineage>
        <taxon>Eukaryota</taxon>
        <taxon>Viridiplantae</taxon>
        <taxon>Streptophyta</taxon>
        <taxon>Embryophyta</taxon>
        <taxon>Tracheophyta</taxon>
        <taxon>Spermatophyta</taxon>
        <taxon>Magnoliopsida</taxon>
        <taxon>eudicotyledons</taxon>
        <taxon>Gunneridae</taxon>
        <taxon>Pentapetalae</taxon>
        <taxon>asterids</taxon>
        <taxon>Ericales</taxon>
        <taxon>Ericaceae</taxon>
        <taxon>Ericoideae</taxon>
        <taxon>Rhodoreae</taxon>
        <taxon>Rhododendron</taxon>
    </lineage>
</organism>
<dbReference type="InterPro" id="IPR004330">
    <property type="entry name" value="FAR1_DNA_bnd_dom"/>
</dbReference>
<comment type="caution">
    <text evidence="8">The sequence shown here is derived from an EMBL/GenBank/DDBJ whole genome shotgun (WGS) entry which is preliminary data.</text>
</comment>
<feature type="repeat" description="TPR" evidence="5">
    <location>
        <begin position="1545"/>
        <end position="1578"/>
    </location>
</feature>
<keyword evidence="3" id="KW-0862">Zinc</keyword>
<dbReference type="InterPro" id="IPR019734">
    <property type="entry name" value="TPR_rpt"/>
</dbReference>
<feature type="region of interest" description="Disordered" evidence="6">
    <location>
        <begin position="283"/>
        <end position="307"/>
    </location>
</feature>
<feature type="compositionally biased region" description="Polar residues" evidence="6">
    <location>
        <begin position="1025"/>
        <end position="1034"/>
    </location>
</feature>
<dbReference type="Pfam" id="PF12895">
    <property type="entry name" value="ANAPC3"/>
    <property type="match status" value="1"/>
</dbReference>
<feature type="domain" description="SWIM-type" evidence="7">
    <location>
        <begin position="903"/>
        <end position="939"/>
    </location>
</feature>
<feature type="region of interest" description="Disordered" evidence="6">
    <location>
        <begin position="373"/>
        <end position="392"/>
    </location>
</feature>
<feature type="compositionally biased region" description="Polar residues" evidence="6">
    <location>
        <begin position="1279"/>
        <end position="1288"/>
    </location>
</feature>
<proteinExistence type="predicted"/>
<feature type="region of interest" description="Disordered" evidence="6">
    <location>
        <begin position="1021"/>
        <end position="1072"/>
    </location>
</feature>
<evidence type="ECO:0000313" key="8">
    <source>
        <dbReference type="EMBL" id="KAF7144888.1"/>
    </source>
</evidence>
<keyword evidence="2 4" id="KW-0863">Zinc-finger</keyword>
<dbReference type="InterPro" id="IPR006564">
    <property type="entry name" value="Znf_PMZ"/>
</dbReference>